<gene>
    <name evidence="2" type="ORF">GCM10007860_07520</name>
</gene>
<evidence type="ECO:0000313" key="3">
    <source>
        <dbReference type="Proteomes" id="UP001156836"/>
    </source>
</evidence>
<dbReference type="Gene3D" id="3.90.1200.10">
    <property type="match status" value="1"/>
</dbReference>
<proteinExistence type="predicted"/>
<dbReference type="InterPro" id="IPR002575">
    <property type="entry name" value="Aminoglycoside_PTrfase"/>
</dbReference>
<dbReference type="EMBL" id="BSOZ01000006">
    <property type="protein sequence ID" value="GLS03607.1"/>
    <property type="molecule type" value="Genomic_DNA"/>
</dbReference>
<sequence length="318" mass="35988">MLGSEPLSLESGGSDASVRHYWRAAYAERSVLVMDADPALFDAAPFLARQAELAAAGIRVPAVLAQDAARGLVLLEDLGTAELTPLLTSPERAREWYLKAIDLLVQMQSRLDGAHLPAFDAAFQRREMEIGREWYIGVHLGHQLDERQLALWERSIALIVARNTAQPILFMHRDFHSRNLMVVDGELAVLDFQDAVLGPVSYDLVSLLRDAYIDWSEDFVLDLAIRYWERARAAGVPVHADFAEFYAAFEWQGLQRHLKVLGLFARLKHRDGKDRYLADIPRVFGYVKAVCRRYSELTPLGRLLLDLHGERETVGYTF</sequence>
<protein>
    <submittedName>
        <fullName evidence="2">Phosphotransferase</fullName>
    </submittedName>
</protein>
<comment type="caution">
    <text evidence="2">The sequence shown here is derived from an EMBL/GenBank/DDBJ whole genome shotgun (WGS) entry which is preliminary data.</text>
</comment>
<reference evidence="3" key="1">
    <citation type="journal article" date="2019" name="Int. J. Syst. Evol. Microbiol.">
        <title>The Global Catalogue of Microorganisms (GCM) 10K type strain sequencing project: providing services to taxonomists for standard genome sequencing and annotation.</title>
        <authorList>
            <consortium name="The Broad Institute Genomics Platform"/>
            <consortium name="The Broad Institute Genome Sequencing Center for Infectious Disease"/>
            <person name="Wu L."/>
            <person name="Ma J."/>
        </authorList>
    </citation>
    <scope>NUCLEOTIDE SEQUENCE [LARGE SCALE GENOMIC DNA]</scope>
    <source>
        <strain evidence="3">NBRC 104970</strain>
    </source>
</reference>
<dbReference type="Proteomes" id="UP001156836">
    <property type="component" value="Unassembled WGS sequence"/>
</dbReference>
<dbReference type="SUPFAM" id="SSF56112">
    <property type="entry name" value="Protein kinase-like (PK-like)"/>
    <property type="match status" value="1"/>
</dbReference>
<organism evidence="2 3">
    <name type="scientific">Chitiniphilus shinanonensis</name>
    <dbReference type="NCBI Taxonomy" id="553088"/>
    <lineage>
        <taxon>Bacteria</taxon>
        <taxon>Pseudomonadati</taxon>
        <taxon>Pseudomonadota</taxon>
        <taxon>Betaproteobacteria</taxon>
        <taxon>Neisseriales</taxon>
        <taxon>Chitinibacteraceae</taxon>
        <taxon>Chitiniphilus</taxon>
    </lineage>
</organism>
<name>A0ABQ6BTR6_9NEIS</name>
<dbReference type="InterPro" id="IPR011009">
    <property type="entry name" value="Kinase-like_dom_sf"/>
</dbReference>
<dbReference type="Gene3D" id="3.30.200.20">
    <property type="entry name" value="Phosphorylase Kinase, domain 1"/>
    <property type="match status" value="1"/>
</dbReference>
<evidence type="ECO:0000259" key="1">
    <source>
        <dbReference type="Pfam" id="PF01636"/>
    </source>
</evidence>
<keyword evidence="3" id="KW-1185">Reference proteome</keyword>
<feature type="domain" description="Aminoglycoside phosphotransferase" evidence="1">
    <location>
        <begin position="13"/>
        <end position="234"/>
    </location>
</feature>
<dbReference type="Pfam" id="PF01636">
    <property type="entry name" value="APH"/>
    <property type="match status" value="1"/>
</dbReference>
<accession>A0ABQ6BTR6</accession>
<evidence type="ECO:0000313" key="2">
    <source>
        <dbReference type="EMBL" id="GLS03607.1"/>
    </source>
</evidence>